<evidence type="ECO:0000256" key="7">
    <source>
        <dbReference type="SAM" id="MobiDB-lite"/>
    </source>
</evidence>
<feature type="compositionally biased region" description="Low complexity" evidence="7">
    <location>
        <begin position="393"/>
        <end position="412"/>
    </location>
</feature>
<dbReference type="AlphaFoldDB" id="A0A2S9K4R9"/>
<evidence type="ECO:0000256" key="2">
    <source>
        <dbReference type="ARBA" id="ARBA00009477"/>
    </source>
</evidence>
<keyword evidence="14" id="KW-1185">Reference proteome</keyword>
<dbReference type="GO" id="GO:0015562">
    <property type="term" value="F:efflux transmembrane transporter activity"/>
    <property type="evidence" value="ECO:0007669"/>
    <property type="project" value="TreeGrafter"/>
</dbReference>
<evidence type="ECO:0000256" key="3">
    <source>
        <dbReference type="ARBA" id="ARBA00022448"/>
    </source>
</evidence>
<dbReference type="GO" id="GO:1990281">
    <property type="term" value="C:efflux pump complex"/>
    <property type="evidence" value="ECO:0007669"/>
    <property type="project" value="TreeGrafter"/>
</dbReference>
<feature type="signal peptide" evidence="8">
    <location>
        <begin position="1"/>
        <end position="23"/>
    </location>
</feature>
<keyword evidence="5" id="KW-0997">Cell inner membrane</keyword>
<dbReference type="InterPro" id="IPR058625">
    <property type="entry name" value="MdtA-like_BSH"/>
</dbReference>
<comment type="similarity">
    <text evidence="2">Belongs to the membrane fusion protein (MFP) (TC 8.A.1) family.</text>
</comment>
<feature type="region of interest" description="Disordered" evidence="7">
    <location>
        <begin position="359"/>
        <end position="412"/>
    </location>
</feature>
<keyword evidence="8" id="KW-0732">Signal</keyword>
<dbReference type="InterPro" id="IPR058627">
    <property type="entry name" value="MdtA-like_C"/>
</dbReference>
<feature type="chain" id="PRO_5015481477" evidence="8">
    <location>
        <begin position="24"/>
        <end position="412"/>
    </location>
</feature>
<dbReference type="Gene3D" id="2.40.50.100">
    <property type="match status" value="1"/>
</dbReference>
<dbReference type="InterPro" id="IPR006143">
    <property type="entry name" value="RND_pump_MFP"/>
</dbReference>
<evidence type="ECO:0000259" key="11">
    <source>
        <dbReference type="Pfam" id="PF25944"/>
    </source>
</evidence>
<accession>A0A2S9K4R9</accession>
<dbReference type="PROSITE" id="PS51257">
    <property type="entry name" value="PROKAR_LIPOPROTEIN"/>
    <property type="match status" value="1"/>
</dbReference>
<keyword evidence="3" id="KW-0813">Transport</keyword>
<dbReference type="NCBIfam" id="TIGR01730">
    <property type="entry name" value="RND_mfp"/>
    <property type="match status" value="1"/>
</dbReference>
<evidence type="ECO:0000259" key="10">
    <source>
        <dbReference type="Pfam" id="PF25917"/>
    </source>
</evidence>
<evidence type="ECO:0000256" key="6">
    <source>
        <dbReference type="ARBA" id="ARBA00023136"/>
    </source>
</evidence>
<name>A0A2S9K4R9_9BURK</name>
<feature type="compositionally biased region" description="Basic and acidic residues" evidence="7">
    <location>
        <begin position="359"/>
        <end position="385"/>
    </location>
</feature>
<dbReference type="SUPFAM" id="SSF111369">
    <property type="entry name" value="HlyD-like secretion proteins"/>
    <property type="match status" value="1"/>
</dbReference>
<feature type="domain" description="Multidrug resistance protein MdtA-like beta-barrel" evidence="11">
    <location>
        <begin position="219"/>
        <end position="299"/>
    </location>
</feature>
<dbReference type="InterPro" id="IPR058626">
    <property type="entry name" value="MdtA-like_b-barrel"/>
</dbReference>
<evidence type="ECO:0000256" key="1">
    <source>
        <dbReference type="ARBA" id="ARBA00004236"/>
    </source>
</evidence>
<evidence type="ECO:0000313" key="14">
    <source>
        <dbReference type="Proteomes" id="UP000238589"/>
    </source>
</evidence>
<dbReference type="Gene3D" id="2.40.30.170">
    <property type="match status" value="1"/>
</dbReference>
<keyword evidence="6" id="KW-0472">Membrane</keyword>
<comment type="caution">
    <text evidence="13">The sequence shown here is derived from an EMBL/GenBank/DDBJ whole genome shotgun (WGS) entry which is preliminary data.</text>
</comment>
<evidence type="ECO:0000256" key="4">
    <source>
        <dbReference type="ARBA" id="ARBA00022475"/>
    </source>
</evidence>
<sequence>MKKLLTSLATATLGLAGALTLSACGDPAPSAPAGGAASPGAKSAPAVPVSTVAAVKRNLTLSLSATGSVVPVSAVEVKPQLSGVISQVHVREGQTVRAGELLFTLDTRSDEANVAKLRAQIAKDQVLLADAQRQLARSRELLAKNFVSQGAVDSSQAAVEAQQANLQADQASLAAAQVPLSYGRIRAASAGRVGLVPVFAGSAVQANVTTLATITRLDPIDVAFSLPQSALPDLLALLQSGQAKVEARLPEQAQALTGKLQFVDSVVDAASGTVKVKARFENRESRLWPGAFVKVALQTRALEDAIVIPLPAVIQSARGAIVYVAQDGKAVQKPVQLLAAQGDDAAVSGIEAGDRVVVDGRQNLRPDTPIAERKPAGDKTGDKAGGKNGKPEGQPAAGGQTGQAVQGEKTAP</sequence>
<comment type="subcellular location">
    <subcellularLocation>
        <location evidence="1">Cell membrane</location>
    </subcellularLocation>
</comment>
<evidence type="ECO:0000259" key="9">
    <source>
        <dbReference type="Pfam" id="PF25876"/>
    </source>
</evidence>
<reference evidence="13 14" key="1">
    <citation type="submission" date="2018-03" db="EMBL/GenBank/DDBJ databases">
        <title>Comparative genomics illustrates the genes involved in a hyperalkaliphilic mechanisms of Serpentinomonas isolated from highly-alkaline calcium-rich serpentinized springs.</title>
        <authorList>
            <person name="Suzuki S."/>
            <person name="Ishii S."/>
            <person name="Walworth N."/>
            <person name="Bird L."/>
            <person name="Kuenen J.G."/>
            <person name="Nealson K.H."/>
        </authorList>
    </citation>
    <scope>NUCLEOTIDE SEQUENCE [LARGE SCALE GENOMIC DNA]</scope>
    <source>
        <strain evidence="13 14">P1</strain>
    </source>
</reference>
<protein>
    <submittedName>
        <fullName evidence="13">Efflux RND transporter periplasmic adaptor subunit</fullName>
    </submittedName>
</protein>
<dbReference type="Proteomes" id="UP000238589">
    <property type="component" value="Unassembled WGS sequence"/>
</dbReference>
<dbReference type="EMBL" id="PVLQ01000028">
    <property type="protein sequence ID" value="PRD65459.1"/>
    <property type="molecule type" value="Genomic_DNA"/>
</dbReference>
<dbReference type="Gene3D" id="1.10.287.470">
    <property type="entry name" value="Helix hairpin bin"/>
    <property type="match status" value="1"/>
</dbReference>
<evidence type="ECO:0000313" key="13">
    <source>
        <dbReference type="EMBL" id="PRD65459.1"/>
    </source>
</evidence>
<evidence type="ECO:0000256" key="5">
    <source>
        <dbReference type="ARBA" id="ARBA00022519"/>
    </source>
</evidence>
<dbReference type="InterPro" id="IPR058624">
    <property type="entry name" value="MdtA-like_HH"/>
</dbReference>
<dbReference type="PANTHER" id="PTHR30469">
    <property type="entry name" value="MULTIDRUG RESISTANCE PROTEIN MDTA"/>
    <property type="match status" value="1"/>
</dbReference>
<dbReference type="OrthoDB" id="9783047at2"/>
<proteinExistence type="inferred from homology"/>
<dbReference type="Pfam" id="PF25876">
    <property type="entry name" value="HH_MFP_RND"/>
    <property type="match status" value="1"/>
</dbReference>
<dbReference type="Pfam" id="PF25917">
    <property type="entry name" value="BSH_RND"/>
    <property type="match status" value="1"/>
</dbReference>
<keyword evidence="4" id="KW-1003">Cell membrane</keyword>
<feature type="domain" description="Multidrug resistance protein MdtA-like C-terminal permuted SH3" evidence="12">
    <location>
        <begin position="304"/>
        <end position="362"/>
    </location>
</feature>
<dbReference type="Pfam" id="PF25967">
    <property type="entry name" value="RND-MFP_C"/>
    <property type="match status" value="1"/>
</dbReference>
<dbReference type="Gene3D" id="2.40.420.20">
    <property type="match status" value="1"/>
</dbReference>
<dbReference type="PANTHER" id="PTHR30469:SF36">
    <property type="entry name" value="BLL3903 PROTEIN"/>
    <property type="match status" value="1"/>
</dbReference>
<organism evidence="13 14">
    <name type="scientific">Malikia granosa</name>
    <dbReference type="NCBI Taxonomy" id="263067"/>
    <lineage>
        <taxon>Bacteria</taxon>
        <taxon>Pseudomonadati</taxon>
        <taxon>Pseudomonadota</taxon>
        <taxon>Betaproteobacteria</taxon>
        <taxon>Burkholderiales</taxon>
        <taxon>Comamonadaceae</taxon>
        <taxon>Malikia</taxon>
    </lineage>
</organism>
<feature type="domain" description="Multidrug resistance protein MdtA-like barrel-sandwich hybrid" evidence="10">
    <location>
        <begin position="74"/>
        <end position="212"/>
    </location>
</feature>
<gene>
    <name evidence="13" type="ORF">C6P64_09140</name>
</gene>
<dbReference type="Pfam" id="PF25944">
    <property type="entry name" value="Beta-barrel_RND"/>
    <property type="match status" value="1"/>
</dbReference>
<evidence type="ECO:0000259" key="12">
    <source>
        <dbReference type="Pfam" id="PF25967"/>
    </source>
</evidence>
<evidence type="ECO:0000256" key="8">
    <source>
        <dbReference type="SAM" id="SignalP"/>
    </source>
</evidence>
<dbReference type="RefSeq" id="WP_105748261.1">
    <property type="nucleotide sequence ID" value="NZ_PVLQ01000028.1"/>
</dbReference>
<feature type="domain" description="Multidrug resistance protein MdtA-like alpha-helical hairpin" evidence="9">
    <location>
        <begin position="115"/>
        <end position="182"/>
    </location>
</feature>